<feature type="compositionally biased region" description="Polar residues" evidence="1">
    <location>
        <begin position="21"/>
        <end position="31"/>
    </location>
</feature>
<comment type="caution">
    <text evidence="2">The sequence shown here is derived from an EMBL/GenBank/DDBJ whole genome shotgun (WGS) entry which is preliminary data.</text>
</comment>
<evidence type="ECO:0000313" key="3">
    <source>
        <dbReference type="Proteomes" id="UP001642540"/>
    </source>
</evidence>
<protein>
    <recommendedName>
        <fullName evidence="4">Major sperm protein</fullName>
    </recommendedName>
</protein>
<accession>A0ABP1RKT3</accession>
<feature type="compositionally biased region" description="Basic and acidic residues" evidence="1">
    <location>
        <begin position="114"/>
        <end position="123"/>
    </location>
</feature>
<gene>
    <name evidence="2" type="ORF">ODALV1_LOCUS23359</name>
</gene>
<organism evidence="2 3">
    <name type="scientific">Orchesella dallaii</name>
    <dbReference type="NCBI Taxonomy" id="48710"/>
    <lineage>
        <taxon>Eukaryota</taxon>
        <taxon>Metazoa</taxon>
        <taxon>Ecdysozoa</taxon>
        <taxon>Arthropoda</taxon>
        <taxon>Hexapoda</taxon>
        <taxon>Collembola</taxon>
        <taxon>Entomobryomorpha</taxon>
        <taxon>Entomobryoidea</taxon>
        <taxon>Orchesellidae</taxon>
        <taxon>Orchesellinae</taxon>
        <taxon>Orchesella</taxon>
    </lineage>
</organism>
<name>A0ABP1RKT3_9HEXA</name>
<evidence type="ECO:0000313" key="2">
    <source>
        <dbReference type="EMBL" id="CAL8129648.1"/>
    </source>
</evidence>
<evidence type="ECO:0008006" key="4">
    <source>
        <dbReference type="Google" id="ProtNLM"/>
    </source>
</evidence>
<reference evidence="2 3" key="1">
    <citation type="submission" date="2024-08" db="EMBL/GenBank/DDBJ databases">
        <authorList>
            <person name="Cucini C."/>
            <person name="Frati F."/>
        </authorList>
    </citation>
    <scope>NUCLEOTIDE SEQUENCE [LARGE SCALE GENOMIC DNA]</scope>
</reference>
<sequence>MLTRVSILKPPEKKGYGNGQGYENKQQQQRQPSRHTETNEEENVDANMEQDLEDPESPFGEQMIDVANIKKEEIVIHTNMPPITGICVAGALKDAMNALTSEGSNGSANGFQNDNREEQKTQKQIENSESGHVMDNGKNAESNGWSKIPQGQPEAVTTGEELAMIHTVAPISDIHPKKQAQQAPSDNSTDPTKEALKPISSSMMTTAPIFTGTNTVNINIRPQGAPPPFRFSNPVLKVLQIGGYTIRSFSIVNPNRIRVLFNNNRMSYECQLPIIRTVNPNPGTQLMRKILTFEIGFEQISGIKFGTDTLFMRVEGAPFLTLFYSPALEEPLIQTLTPLDQTFLEHVERGQLKLSPFHQLYFLNERLVQQLKSQFREHRSLRHLFFEYPNSQEGFPQKRLKLS</sequence>
<dbReference type="EMBL" id="CAXLJM020000078">
    <property type="protein sequence ID" value="CAL8129648.1"/>
    <property type="molecule type" value="Genomic_DNA"/>
</dbReference>
<proteinExistence type="predicted"/>
<feature type="region of interest" description="Disordered" evidence="1">
    <location>
        <begin position="172"/>
        <end position="195"/>
    </location>
</feature>
<keyword evidence="3" id="KW-1185">Reference proteome</keyword>
<feature type="compositionally biased region" description="Polar residues" evidence="1">
    <location>
        <begin position="103"/>
        <end position="113"/>
    </location>
</feature>
<feature type="region of interest" description="Disordered" evidence="1">
    <location>
        <begin position="103"/>
        <end position="155"/>
    </location>
</feature>
<feature type="compositionally biased region" description="Acidic residues" evidence="1">
    <location>
        <begin position="39"/>
        <end position="56"/>
    </location>
</feature>
<evidence type="ECO:0000256" key="1">
    <source>
        <dbReference type="SAM" id="MobiDB-lite"/>
    </source>
</evidence>
<feature type="compositionally biased region" description="Polar residues" evidence="1">
    <location>
        <begin position="179"/>
        <end position="190"/>
    </location>
</feature>
<dbReference type="Proteomes" id="UP001642540">
    <property type="component" value="Unassembled WGS sequence"/>
</dbReference>
<feature type="region of interest" description="Disordered" evidence="1">
    <location>
        <begin position="1"/>
        <end position="58"/>
    </location>
</feature>